<organism evidence="2 3">
    <name type="scientific">Bowmanella dokdonensis</name>
    <dbReference type="NCBI Taxonomy" id="751969"/>
    <lineage>
        <taxon>Bacteria</taxon>
        <taxon>Pseudomonadati</taxon>
        <taxon>Pseudomonadota</taxon>
        <taxon>Gammaproteobacteria</taxon>
        <taxon>Alteromonadales</taxon>
        <taxon>Alteromonadaceae</taxon>
        <taxon>Bowmanella</taxon>
    </lineage>
</organism>
<evidence type="ECO:0000256" key="1">
    <source>
        <dbReference type="SAM" id="SignalP"/>
    </source>
</evidence>
<feature type="signal peptide" evidence="1">
    <location>
        <begin position="1"/>
        <end position="21"/>
    </location>
</feature>
<dbReference type="EMBL" id="JAFKCV010000011">
    <property type="protein sequence ID" value="MBN7826843.1"/>
    <property type="molecule type" value="Genomic_DNA"/>
</dbReference>
<sequence>MRTLWLVFLNGLVLFSPWSQADDSPTVVAVVAAMHGFHRDHPSYSYQQLYDYIASLQPDSVGVEIRSEDMAADKSYLAKNYPAEMIELAGRYGQRAFGFDWLGNAIAGQPIPADYWQHLEVKKLERQLAKDASFQSSRPVLLEKLQQQQMALLQSATAELFPVEQYGQLTRRIDKLYADWLEHSPYGAIEAFNRERDRQIAENIIAFVSQHPGQRIVLVMGADHQTFAIEALEKHFGDSIEWLSPRP</sequence>
<name>A0A939INY0_9ALTE</name>
<dbReference type="AlphaFoldDB" id="A0A939INY0"/>
<protein>
    <recommendedName>
        <fullName evidence="4">Haem-binding uptake Tiki superfamily ChaN domain-containing protein</fullName>
    </recommendedName>
</protein>
<dbReference type="Proteomes" id="UP000664654">
    <property type="component" value="Unassembled WGS sequence"/>
</dbReference>
<proteinExistence type="predicted"/>
<accession>A0A939INY0</accession>
<feature type="chain" id="PRO_5037508683" description="Haem-binding uptake Tiki superfamily ChaN domain-containing protein" evidence="1">
    <location>
        <begin position="22"/>
        <end position="247"/>
    </location>
</feature>
<evidence type="ECO:0000313" key="2">
    <source>
        <dbReference type="EMBL" id="MBN7826843.1"/>
    </source>
</evidence>
<evidence type="ECO:0000313" key="3">
    <source>
        <dbReference type="Proteomes" id="UP000664654"/>
    </source>
</evidence>
<keyword evidence="3" id="KW-1185">Reference proteome</keyword>
<evidence type="ECO:0008006" key="4">
    <source>
        <dbReference type="Google" id="ProtNLM"/>
    </source>
</evidence>
<comment type="caution">
    <text evidence="2">The sequence shown here is derived from an EMBL/GenBank/DDBJ whole genome shotgun (WGS) entry which is preliminary data.</text>
</comment>
<reference evidence="2" key="1">
    <citation type="submission" date="2021-03" db="EMBL/GenBank/DDBJ databases">
        <title>novel species isolated from a fishpond in China.</title>
        <authorList>
            <person name="Lu H."/>
            <person name="Cai Z."/>
        </authorList>
    </citation>
    <scope>NUCLEOTIDE SEQUENCE</scope>
    <source>
        <strain evidence="2">JCM 30855</strain>
    </source>
</reference>
<keyword evidence="1" id="KW-0732">Signal</keyword>
<dbReference type="RefSeq" id="WP_206574957.1">
    <property type="nucleotide sequence ID" value="NZ_JAFKCV010000011.1"/>
</dbReference>
<gene>
    <name evidence="2" type="ORF">J0A66_16525</name>
</gene>